<dbReference type="Gene3D" id="3.30.420.10">
    <property type="entry name" value="Ribonuclease H-like superfamily/Ribonuclease H"/>
    <property type="match status" value="1"/>
</dbReference>
<name>A0A2Z6NVM4_TRISU</name>
<dbReference type="CDD" id="cd06222">
    <property type="entry name" value="RNase_H_like"/>
    <property type="match status" value="1"/>
</dbReference>
<dbReference type="InterPro" id="IPR053151">
    <property type="entry name" value="RNase_H-like"/>
</dbReference>
<keyword evidence="4" id="KW-1185">Reference proteome</keyword>
<sequence>MLQSFNFHDFLAQQVTIPLEESKDKFIWKHADSGDLVLKEAYQFSIPQYQHLPCAKLIWSPDIPPSKSILVWRLMHEKLPIDEHLMIKGCATPSMCNLCSQHVESSFHILFECPFAVNIWCWFAGCFNMTLQFSAMDDIWKICDRAWSPQCKITITATLVNIINSIWFARNQARFNIKHISWRSCISMIIANTSMSGNGTCKSSSNSIRDFTILKMFKVDIHHTNAPVIKEVIWCPPLFNWTKCNIDGASRGNPGLSSCASVFRNHEADVLCYFVEPLGIASSYSAELCGAMRATELAHQRNYINLWIETDSVLALPLPILLNFVVL</sequence>
<dbReference type="Pfam" id="PF13966">
    <property type="entry name" value="zf-RVT"/>
    <property type="match status" value="1"/>
</dbReference>
<dbReference type="InterPro" id="IPR026960">
    <property type="entry name" value="RVT-Znf"/>
</dbReference>
<dbReference type="PANTHER" id="PTHR47723:SF23">
    <property type="entry name" value="REVERSE TRANSCRIPTASE-LIKE PROTEIN"/>
    <property type="match status" value="1"/>
</dbReference>
<dbReference type="Pfam" id="PF13456">
    <property type="entry name" value="RVT_3"/>
    <property type="match status" value="1"/>
</dbReference>
<dbReference type="PANTHER" id="PTHR47723">
    <property type="entry name" value="OS05G0353850 PROTEIN"/>
    <property type="match status" value="1"/>
</dbReference>
<organism evidence="3 4">
    <name type="scientific">Trifolium subterraneum</name>
    <name type="common">Subterranean clover</name>
    <dbReference type="NCBI Taxonomy" id="3900"/>
    <lineage>
        <taxon>Eukaryota</taxon>
        <taxon>Viridiplantae</taxon>
        <taxon>Streptophyta</taxon>
        <taxon>Embryophyta</taxon>
        <taxon>Tracheophyta</taxon>
        <taxon>Spermatophyta</taxon>
        <taxon>Magnoliopsida</taxon>
        <taxon>eudicotyledons</taxon>
        <taxon>Gunneridae</taxon>
        <taxon>Pentapetalae</taxon>
        <taxon>rosids</taxon>
        <taxon>fabids</taxon>
        <taxon>Fabales</taxon>
        <taxon>Fabaceae</taxon>
        <taxon>Papilionoideae</taxon>
        <taxon>50 kb inversion clade</taxon>
        <taxon>NPAAA clade</taxon>
        <taxon>Hologalegina</taxon>
        <taxon>IRL clade</taxon>
        <taxon>Trifolieae</taxon>
        <taxon>Trifolium</taxon>
    </lineage>
</organism>
<feature type="domain" description="Reverse transcriptase zinc-binding" evidence="2">
    <location>
        <begin position="39"/>
        <end position="120"/>
    </location>
</feature>
<proteinExistence type="predicted"/>
<dbReference type="SUPFAM" id="SSF53098">
    <property type="entry name" value="Ribonuclease H-like"/>
    <property type="match status" value="1"/>
</dbReference>
<dbReference type="EMBL" id="DF974201">
    <property type="protein sequence ID" value="GAU46323.1"/>
    <property type="molecule type" value="Genomic_DNA"/>
</dbReference>
<gene>
    <name evidence="3" type="ORF">TSUD_28400</name>
</gene>
<reference evidence="4" key="1">
    <citation type="journal article" date="2017" name="Front. Plant Sci.">
        <title>Climate Clever Clovers: New Paradigm to Reduce the Environmental Footprint of Ruminants by Breeding Low Methanogenic Forages Utilizing Haplotype Variation.</title>
        <authorList>
            <person name="Kaur P."/>
            <person name="Appels R."/>
            <person name="Bayer P.E."/>
            <person name="Keeble-Gagnere G."/>
            <person name="Wang J."/>
            <person name="Hirakawa H."/>
            <person name="Shirasawa K."/>
            <person name="Vercoe P."/>
            <person name="Stefanova K."/>
            <person name="Durmic Z."/>
            <person name="Nichols P."/>
            <person name="Revell C."/>
            <person name="Isobe S.N."/>
            <person name="Edwards D."/>
            <person name="Erskine W."/>
        </authorList>
    </citation>
    <scope>NUCLEOTIDE SEQUENCE [LARGE SCALE GENOMIC DNA]</scope>
    <source>
        <strain evidence="4">cv. Daliak</strain>
    </source>
</reference>
<protein>
    <recommendedName>
        <fullName evidence="5">Reverse transcriptase zinc-binding domain-containing protein</fullName>
    </recommendedName>
</protein>
<feature type="domain" description="RNase H type-1" evidence="1">
    <location>
        <begin position="245"/>
        <end position="312"/>
    </location>
</feature>
<dbReference type="OrthoDB" id="1432984at2759"/>
<dbReference type="InterPro" id="IPR012337">
    <property type="entry name" value="RNaseH-like_sf"/>
</dbReference>
<dbReference type="GO" id="GO:0003676">
    <property type="term" value="F:nucleic acid binding"/>
    <property type="evidence" value="ECO:0007669"/>
    <property type="project" value="InterPro"/>
</dbReference>
<accession>A0A2Z6NVM4</accession>
<dbReference type="InterPro" id="IPR044730">
    <property type="entry name" value="RNase_H-like_dom_plant"/>
</dbReference>
<dbReference type="Proteomes" id="UP000242715">
    <property type="component" value="Unassembled WGS sequence"/>
</dbReference>
<dbReference type="InterPro" id="IPR002156">
    <property type="entry name" value="RNaseH_domain"/>
</dbReference>
<dbReference type="AlphaFoldDB" id="A0A2Z6NVM4"/>
<evidence type="ECO:0000313" key="3">
    <source>
        <dbReference type="EMBL" id="GAU46323.1"/>
    </source>
</evidence>
<evidence type="ECO:0000313" key="4">
    <source>
        <dbReference type="Proteomes" id="UP000242715"/>
    </source>
</evidence>
<dbReference type="InterPro" id="IPR036397">
    <property type="entry name" value="RNaseH_sf"/>
</dbReference>
<evidence type="ECO:0000259" key="1">
    <source>
        <dbReference type="Pfam" id="PF13456"/>
    </source>
</evidence>
<evidence type="ECO:0000259" key="2">
    <source>
        <dbReference type="Pfam" id="PF13966"/>
    </source>
</evidence>
<dbReference type="GO" id="GO:0004523">
    <property type="term" value="F:RNA-DNA hybrid ribonuclease activity"/>
    <property type="evidence" value="ECO:0007669"/>
    <property type="project" value="InterPro"/>
</dbReference>
<evidence type="ECO:0008006" key="5">
    <source>
        <dbReference type="Google" id="ProtNLM"/>
    </source>
</evidence>